<dbReference type="GO" id="GO:0016887">
    <property type="term" value="F:ATP hydrolysis activity"/>
    <property type="evidence" value="ECO:0007669"/>
    <property type="project" value="InterPro"/>
</dbReference>
<evidence type="ECO:0000259" key="3">
    <source>
        <dbReference type="PROSITE" id="PS50893"/>
    </source>
</evidence>
<comment type="caution">
    <text evidence="4">The sequence shown here is derived from an EMBL/GenBank/DDBJ whole genome shotgun (WGS) entry which is preliminary data.</text>
</comment>
<keyword evidence="4" id="KW-0547">Nucleotide-binding</keyword>
<keyword evidence="4" id="KW-0067">ATP-binding</keyword>
<dbReference type="Proteomes" id="UP000035645">
    <property type="component" value="Unassembled WGS sequence"/>
</dbReference>
<dbReference type="AlphaFoldDB" id="A0AAV2W0C0"/>
<dbReference type="SUPFAM" id="SSF52540">
    <property type="entry name" value="P-loop containing nucleoside triphosphate hydrolases"/>
    <property type="match status" value="1"/>
</dbReference>
<dbReference type="Gene3D" id="3.40.50.300">
    <property type="entry name" value="P-loop containing nucleotide triphosphate hydrolases"/>
    <property type="match status" value="1"/>
</dbReference>
<accession>A0AAV2W0C0</accession>
<dbReference type="PANTHER" id="PTHR24220:SF689">
    <property type="entry name" value="LIPOPROTEIN-RELEASING SYSTEM ATP-BINDING PROTEIN LOLD"/>
    <property type="match status" value="1"/>
</dbReference>
<dbReference type="InterPro" id="IPR027417">
    <property type="entry name" value="P-loop_NTPase"/>
</dbReference>
<reference evidence="4 5" key="1">
    <citation type="submission" date="2013-10" db="EMBL/GenBank/DDBJ databases">
        <authorList>
            <person name="Manrique M."/>
        </authorList>
    </citation>
    <scope>NUCLEOTIDE SEQUENCE [LARGE SCALE GENOMIC DNA]</scope>
    <source>
        <strain evidence="4 5">IM386</strain>
    </source>
</reference>
<evidence type="ECO:0000256" key="2">
    <source>
        <dbReference type="SAM" id="MobiDB-lite"/>
    </source>
</evidence>
<feature type="domain" description="ABC transporter" evidence="3">
    <location>
        <begin position="141"/>
        <end position="358"/>
    </location>
</feature>
<evidence type="ECO:0000313" key="5">
    <source>
        <dbReference type="Proteomes" id="UP000035645"/>
    </source>
</evidence>
<name>A0AAV2W0C0_9BIFI</name>
<protein>
    <submittedName>
        <fullName evidence="4">ABC transporter ATP-binding protein</fullName>
    </submittedName>
</protein>
<dbReference type="InterPro" id="IPR015854">
    <property type="entry name" value="ABC_transpr_LolD-like"/>
</dbReference>
<dbReference type="GO" id="GO:0005524">
    <property type="term" value="F:ATP binding"/>
    <property type="evidence" value="ECO:0007669"/>
    <property type="project" value="UniProtKB-KW"/>
</dbReference>
<dbReference type="PROSITE" id="PS50893">
    <property type="entry name" value="ABC_TRANSPORTER_2"/>
    <property type="match status" value="1"/>
</dbReference>
<dbReference type="PANTHER" id="PTHR24220">
    <property type="entry name" value="IMPORT ATP-BINDING PROTEIN"/>
    <property type="match status" value="1"/>
</dbReference>
<gene>
    <name evidence="4" type="ORF">BANIM336_00187</name>
</gene>
<comment type="similarity">
    <text evidence="1">Belongs to the ABC transporter superfamily.</text>
</comment>
<sequence>MTEHHDSKDTDSKDTPTTSQENASENAAPNTFNYVVDYWDDEGSASNDSSDAVIEALSATVDARGADSAADGNGSADESGAAAPQHPGENDENAGNGASAGVTVPDVVQVADHLDSSLQAEEDGEDAALAGSSIFRAYPMLSLHDVTVSDPKTKEHIWQHLTFRCEAGECYAIVVDAHDTRRHATLLALISGFIAPSSGEIMTKTTPYEDMDAEQLRGHRLGMITPQFSLRGDLNAVENLTYVMNASGQMFMKPVKELAQDLLVRTRFGENTKADESTLAGELDPVDAARLSVARALAIDPDYIIADDLTVNLNETDAKQILNLLKAQVSAPNKQRTMIVVTASEQIAKQFDNIIDLR</sequence>
<feature type="compositionally biased region" description="Low complexity" evidence="2">
    <location>
        <begin position="64"/>
        <end position="83"/>
    </location>
</feature>
<evidence type="ECO:0000313" key="4">
    <source>
        <dbReference type="EMBL" id="CDI66888.1"/>
    </source>
</evidence>
<feature type="compositionally biased region" description="Basic and acidic residues" evidence="2">
    <location>
        <begin position="1"/>
        <end position="14"/>
    </location>
</feature>
<feature type="region of interest" description="Disordered" evidence="2">
    <location>
        <begin position="64"/>
        <end position="100"/>
    </location>
</feature>
<feature type="region of interest" description="Disordered" evidence="2">
    <location>
        <begin position="1"/>
        <end position="35"/>
    </location>
</feature>
<dbReference type="GO" id="GO:0022857">
    <property type="term" value="F:transmembrane transporter activity"/>
    <property type="evidence" value="ECO:0007669"/>
    <property type="project" value="TreeGrafter"/>
</dbReference>
<proteinExistence type="inferred from homology"/>
<feature type="compositionally biased region" description="Polar residues" evidence="2">
    <location>
        <begin position="20"/>
        <end position="33"/>
    </location>
</feature>
<dbReference type="GO" id="GO:0005886">
    <property type="term" value="C:plasma membrane"/>
    <property type="evidence" value="ECO:0007669"/>
    <property type="project" value="TreeGrafter"/>
</dbReference>
<organism evidence="4 5">
    <name type="scientific">Bifidobacterium animalis subsp. animalis IM386</name>
    <dbReference type="NCBI Taxonomy" id="1402194"/>
    <lineage>
        <taxon>Bacteria</taxon>
        <taxon>Bacillati</taxon>
        <taxon>Actinomycetota</taxon>
        <taxon>Actinomycetes</taxon>
        <taxon>Bifidobacteriales</taxon>
        <taxon>Bifidobacteriaceae</taxon>
        <taxon>Bifidobacterium</taxon>
    </lineage>
</organism>
<dbReference type="EMBL" id="CBUQ010000003">
    <property type="protein sequence ID" value="CDI66888.1"/>
    <property type="molecule type" value="Genomic_DNA"/>
</dbReference>
<evidence type="ECO:0000256" key="1">
    <source>
        <dbReference type="ARBA" id="ARBA00005417"/>
    </source>
</evidence>
<dbReference type="RefSeq" id="WP_014698282.1">
    <property type="nucleotide sequence ID" value="NZ_CBUQ010000003.1"/>
</dbReference>
<dbReference type="Pfam" id="PF00005">
    <property type="entry name" value="ABC_tran"/>
    <property type="match status" value="1"/>
</dbReference>
<dbReference type="InterPro" id="IPR003439">
    <property type="entry name" value="ABC_transporter-like_ATP-bd"/>
</dbReference>
<reference evidence="4 5" key="2">
    <citation type="submission" date="2015-01" db="EMBL/GenBank/DDBJ databases">
        <title>Genome sequence of a Bifidobacterium animalis strain.</title>
        <authorList>
            <person name="Bogovic-Matijasic B."/>
            <person name="Hacin B."/>
            <person name="Citar M."/>
            <person name="Svigelj K."/>
            <person name="Stempelj M."/>
            <person name="Rogelj I."/>
        </authorList>
    </citation>
    <scope>NUCLEOTIDE SEQUENCE [LARGE SCALE GENOMIC DNA]</scope>
    <source>
        <strain evidence="4 5">IM386</strain>
    </source>
</reference>